<name>C5BYI8_BEUC1</name>
<dbReference type="OrthoDB" id="4829965at2"/>
<dbReference type="Proteomes" id="UP000007962">
    <property type="component" value="Chromosome"/>
</dbReference>
<dbReference type="AlphaFoldDB" id="C5BYI8"/>
<proteinExistence type="predicted"/>
<dbReference type="EMBL" id="CP001618">
    <property type="protein sequence ID" value="ACQ78946.1"/>
    <property type="molecule type" value="Genomic_DNA"/>
</dbReference>
<evidence type="ECO:0000313" key="3">
    <source>
        <dbReference type="Proteomes" id="UP000007962"/>
    </source>
</evidence>
<feature type="compositionally biased region" description="Low complexity" evidence="1">
    <location>
        <begin position="48"/>
        <end position="61"/>
    </location>
</feature>
<gene>
    <name evidence="2" type="ordered locus">Bcav_0685</name>
</gene>
<dbReference type="eggNOG" id="ENOG5033KGH">
    <property type="taxonomic scope" value="Bacteria"/>
</dbReference>
<evidence type="ECO:0000256" key="1">
    <source>
        <dbReference type="SAM" id="MobiDB-lite"/>
    </source>
</evidence>
<feature type="compositionally biased region" description="Polar residues" evidence="1">
    <location>
        <begin position="62"/>
        <end position="72"/>
    </location>
</feature>
<reference evidence="2 3" key="1">
    <citation type="journal article" date="2009" name="Stand. Genomic Sci.">
        <title>Complete genome sequence of Beutenbergia cavernae type strain (HKI 0122).</title>
        <authorList>
            <person name="Land M."/>
            <person name="Pukall R."/>
            <person name="Abt B."/>
            <person name="Goker M."/>
            <person name="Rohde M."/>
            <person name="Glavina Del Rio T."/>
            <person name="Tice H."/>
            <person name="Copeland A."/>
            <person name="Cheng J.F."/>
            <person name="Lucas S."/>
            <person name="Chen F."/>
            <person name="Nolan M."/>
            <person name="Bruce D."/>
            <person name="Goodwin L."/>
            <person name="Pitluck S."/>
            <person name="Ivanova N."/>
            <person name="Mavromatis K."/>
            <person name="Ovchinnikova G."/>
            <person name="Pati A."/>
            <person name="Chen A."/>
            <person name="Palaniappan K."/>
            <person name="Hauser L."/>
            <person name="Chang Y.J."/>
            <person name="Jefferies C.C."/>
            <person name="Saunders E."/>
            <person name="Brettin T."/>
            <person name="Detter J.C."/>
            <person name="Han C."/>
            <person name="Chain P."/>
            <person name="Bristow J."/>
            <person name="Eisen J.A."/>
            <person name="Markowitz V."/>
            <person name="Hugenholtz P."/>
            <person name="Kyrpides N.C."/>
            <person name="Klenk H.P."/>
            <person name="Lapidus A."/>
        </authorList>
    </citation>
    <scope>NUCLEOTIDE SEQUENCE [LARGE SCALE GENOMIC DNA]</scope>
    <source>
        <strain evidence="3">ATCC BAA-8 / DSM 12333 / NBRC 16432</strain>
    </source>
</reference>
<dbReference type="RefSeq" id="WP_012725726.1">
    <property type="nucleotide sequence ID" value="NC_012669.1"/>
</dbReference>
<protein>
    <submittedName>
        <fullName evidence="2">Uncharacterized protein</fullName>
    </submittedName>
</protein>
<accession>C5BYI8</accession>
<dbReference type="HOGENOM" id="CLU_1400827_0_0_11"/>
<sequence length="190" mass="18755">MTVGSTARRSPGSRVLVPLIAAVLGALLTACTPPGGESEPTPTPSPTPSASTAPSPEPSGEQSTGGSATPTGQFFRGLPPGVESVPGSAGQAGAGWSDAERQLFVVTFGSSTCPLVGVGVTGSEEGLLTVELVETGGDICTTDIVPTTSVVEVPGSVSRDDGIVVVLGDLGEVSLPAWDGATVMAWLPNA</sequence>
<dbReference type="KEGG" id="bcv:Bcav_0685"/>
<evidence type="ECO:0000313" key="2">
    <source>
        <dbReference type="EMBL" id="ACQ78946.1"/>
    </source>
</evidence>
<feature type="region of interest" description="Disordered" evidence="1">
    <location>
        <begin position="31"/>
        <end position="93"/>
    </location>
</feature>
<organism evidence="2 3">
    <name type="scientific">Beutenbergia cavernae (strain ATCC BAA-8 / DSM 12333 / CCUG 43141 / JCM 11478 / NBRC 16432 / NCIMB 13614 / HKI 0122)</name>
    <dbReference type="NCBI Taxonomy" id="471853"/>
    <lineage>
        <taxon>Bacteria</taxon>
        <taxon>Bacillati</taxon>
        <taxon>Actinomycetota</taxon>
        <taxon>Actinomycetes</taxon>
        <taxon>Micrococcales</taxon>
        <taxon>Beutenbergiaceae</taxon>
        <taxon>Beutenbergia</taxon>
    </lineage>
</organism>
<keyword evidence="3" id="KW-1185">Reference proteome</keyword>
<dbReference type="STRING" id="471853.Bcav_0685"/>